<dbReference type="AlphaFoldDB" id="A0A8T0RKR1"/>
<keyword evidence="2" id="KW-1185">Reference proteome</keyword>
<feature type="non-terminal residue" evidence="1">
    <location>
        <position position="143"/>
    </location>
</feature>
<organism evidence="1 2">
    <name type="scientific">Panicum virgatum</name>
    <name type="common">Blackwell switchgrass</name>
    <dbReference type="NCBI Taxonomy" id="38727"/>
    <lineage>
        <taxon>Eukaryota</taxon>
        <taxon>Viridiplantae</taxon>
        <taxon>Streptophyta</taxon>
        <taxon>Embryophyta</taxon>
        <taxon>Tracheophyta</taxon>
        <taxon>Spermatophyta</taxon>
        <taxon>Magnoliopsida</taxon>
        <taxon>Liliopsida</taxon>
        <taxon>Poales</taxon>
        <taxon>Poaceae</taxon>
        <taxon>PACMAD clade</taxon>
        <taxon>Panicoideae</taxon>
        <taxon>Panicodae</taxon>
        <taxon>Paniceae</taxon>
        <taxon>Panicinae</taxon>
        <taxon>Panicum</taxon>
        <taxon>Panicum sect. Hiantes</taxon>
    </lineage>
</organism>
<evidence type="ECO:0000313" key="2">
    <source>
        <dbReference type="Proteomes" id="UP000823388"/>
    </source>
</evidence>
<reference evidence="1" key="1">
    <citation type="submission" date="2020-05" db="EMBL/GenBank/DDBJ databases">
        <title>WGS assembly of Panicum virgatum.</title>
        <authorList>
            <person name="Lovell J.T."/>
            <person name="Jenkins J."/>
            <person name="Shu S."/>
            <person name="Juenger T.E."/>
            <person name="Schmutz J."/>
        </authorList>
    </citation>
    <scope>NUCLEOTIDE SEQUENCE</scope>
    <source>
        <strain evidence="1">AP13</strain>
    </source>
</reference>
<feature type="non-terminal residue" evidence="1">
    <location>
        <position position="1"/>
    </location>
</feature>
<comment type="caution">
    <text evidence="1">The sequence shown here is derived from an EMBL/GenBank/DDBJ whole genome shotgun (WGS) entry which is preliminary data.</text>
</comment>
<evidence type="ECO:0000313" key="1">
    <source>
        <dbReference type="EMBL" id="KAG2585710.1"/>
    </source>
</evidence>
<name>A0A8T0RKR1_PANVG</name>
<protein>
    <submittedName>
        <fullName evidence="1">Uncharacterized protein</fullName>
    </submittedName>
</protein>
<accession>A0A8T0RKR1</accession>
<gene>
    <name evidence="1" type="ORF">PVAP13_6KG407533</name>
</gene>
<proteinExistence type="predicted"/>
<dbReference type="EMBL" id="CM029047">
    <property type="protein sequence ID" value="KAG2585710.1"/>
    <property type="molecule type" value="Genomic_DNA"/>
</dbReference>
<dbReference type="Proteomes" id="UP000823388">
    <property type="component" value="Chromosome 6K"/>
</dbReference>
<sequence>NSNINATYDSAIWDSDNAPDALEEEDLDCRQPDEYDQTTYEDDEARVFHEQDVHYKTCRDPDVIPINNETYDAVYKDLPTTHFVLRKVPICEYCGAKRFPGEGPGFCCRKGKVSIFSAPIPDELRRLFTSQNDSDAQYFRKNI</sequence>